<dbReference type="OrthoDB" id="1058301at2759"/>
<feature type="transmembrane region" description="Helical" evidence="8">
    <location>
        <begin position="119"/>
        <end position="138"/>
    </location>
</feature>
<evidence type="ECO:0000256" key="2">
    <source>
        <dbReference type="ARBA" id="ARBA00007277"/>
    </source>
</evidence>
<keyword evidence="3 8" id="KW-0812">Transmembrane</keyword>
<comment type="caution">
    <text evidence="10">The sequence shown here is derived from an EMBL/GenBank/DDBJ whole genome shotgun (WGS) entry which is preliminary data.</text>
</comment>
<keyword evidence="11" id="KW-1185">Reference proteome</keyword>
<feature type="domain" description="GP-PDE" evidence="9">
    <location>
        <begin position="226"/>
        <end position="479"/>
    </location>
</feature>
<dbReference type="SUPFAM" id="SSF51695">
    <property type="entry name" value="PLC-like phosphodiesterases"/>
    <property type="match status" value="1"/>
</dbReference>
<dbReference type="PANTHER" id="PTHR23344:SF1">
    <property type="entry name" value="GLYCEROPHOSPHOINOSITOL INOSITOLPHOSPHODIESTERASE GDPD2"/>
    <property type="match status" value="1"/>
</dbReference>
<keyword evidence="7" id="KW-0325">Glycoprotein</keyword>
<evidence type="ECO:0000256" key="6">
    <source>
        <dbReference type="ARBA" id="ARBA00023136"/>
    </source>
</evidence>
<evidence type="ECO:0000313" key="11">
    <source>
        <dbReference type="Proteomes" id="UP000812440"/>
    </source>
</evidence>
<keyword evidence="5 8" id="KW-1133">Transmembrane helix</keyword>
<dbReference type="Gene3D" id="3.20.20.190">
    <property type="entry name" value="Phosphatidylinositol (PI) phosphodiesterase"/>
    <property type="match status" value="1"/>
</dbReference>
<feature type="transmembrane region" description="Helical" evidence="8">
    <location>
        <begin position="35"/>
        <end position="60"/>
    </location>
</feature>
<comment type="similarity">
    <text evidence="2">Belongs to the glycerophosphoryl diester phosphodiesterase family.</text>
</comment>
<dbReference type="PROSITE" id="PS51704">
    <property type="entry name" value="GP_PDE"/>
    <property type="match status" value="1"/>
</dbReference>
<name>A0A8T2JYB5_9PIPI</name>
<evidence type="ECO:0000313" key="10">
    <source>
        <dbReference type="EMBL" id="KAG8448187.1"/>
    </source>
</evidence>
<feature type="transmembrane region" description="Helical" evidence="8">
    <location>
        <begin position="80"/>
        <end position="107"/>
    </location>
</feature>
<accession>A0A8T2JYB5</accession>
<evidence type="ECO:0000259" key="9">
    <source>
        <dbReference type="PROSITE" id="PS51704"/>
    </source>
</evidence>
<reference evidence="10" key="1">
    <citation type="thesis" date="2020" institute="ProQuest LLC" country="789 East Eisenhower Parkway, Ann Arbor, MI, USA">
        <title>Comparative Genomics and Chromosome Evolution.</title>
        <authorList>
            <person name="Mudd A.B."/>
        </authorList>
    </citation>
    <scope>NUCLEOTIDE SEQUENCE</scope>
    <source>
        <strain evidence="10">Female2</strain>
        <tissue evidence="10">Blood</tissue>
    </source>
</reference>
<dbReference type="InterPro" id="IPR030395">
    <property type="entry name" value="GP_PDE_dom"/>
</dbReference>
<evidence type="ECO:0000256" key="4">
    <source>
        <dbReference type="ARBA" id="ARBA00022801"/>
    </source>
</evidence>
<proteinExistence type="inferred from homology"/>
<evidence type="ECO:0000256" key="1">
    <source>
        <dbReference type="ARBA" id="ARBA00004141"/>
    </source>
</evidence>
<organism evidence="10 11">
    <name type="scientific">Hymenochirus boettgeri</name>
    <name type="common">Congo dwarf clawed frog</name>
    <dbReference type="NCBI Taxonomy" id="247094"/>
    <lineage>
        <taxon>Eukaryota</taxon>
        <taxon>Metazoa</taxon>
        <taxon>Chordata</taxon>
        <taxon>Craniata</taxon>
        <taxon>Vertebrata</taxon>
        <taxon>Euteleostomi</taxon>
        <taxon>Amphibia</taxon>
        <taxon>Batrachia</taxon>
        <taxon>Anura</taxon>
        <taxon>Pipoidea</taxon>
        <taxon>Pipidae</taxon>
        <taxon>Pipinae</taxon>
        <taxon>Hymenochirus</taxon>
    </lineage>
</organism>
<comment type="subcellular location">
    <subcellularLocation>
        <location evidence="1">Membrane</location>
        <topology evidence="1">Multi-pass membrane protein</topology>
    </subcellularLocation>
</comment>
<evidence type="ECO:0000256" key="3">
    <source>
        <dbReference type="ARBA" id="ARBA00022692"/>
    </source>
</evidence>
<dbReference type="EMBL" id="JAACNH010000003">
    <property type="protein sequence ID" value="KAG8448187.1"/>
    <property type="molecule type" value="Genomic_DNA"/>
</dbReference>
<evidence type="ECO:0000256" key="5">
    <source>
        <dbReference type="ARBA" id="ARBA00022989"/>
    </source>
</evidence>
<feature type="transmembrane region" description="Helical" evidence="8">
    <location>
        <begin position="158"/>
        <end position="179"/>
    </location>
</feature>
<evidence type="ECO:0000256" key="8">
    <source>
        <dbReference type="SAM" id="Phobius"/>
    </source>
</evidence>
<keyword evidence="4" id="KW-0378">Hydrolase</keyword>
<dbReference type="GO" id="GO:0008889">
    <property type="term" value="F:glycerophosphodiester phosphodiesterase activity"/>
    <property type="evidence" value="ECO:0007669"/>
    <property type="project" value="TreeGrafter"/>
</dbReference>
<dbReference type="GO" id="GO:0006629">
    <property type="term" value="P:lipid metabolic process"/>
    <property type="evidence" value="ECO:0007669"/>
    <property type="project" value="InterPro"/>
</dbReference>
<sequence length="533" mass="61474">MVRGSFWPSCCQCLYTCTCKRNKDRPNGSEDSTLGCIWVLLVVLVFFITLVWMLITLTLGNDMHNFNEEVFRVASLWMDWSIIFITVAAVLLTFSSILMLVSFCLLLCRLPLHLHWVHMVLLILCTILVILGCIGLSVKWREEWQTVYIYMQATLPFLHIGAVIGFSILSWVLAGYFWRRQSQGKCCSLEYFLIPVYVILLGALYTLPLYIESPCLLKRSDLPPKPQLIGHRGAPMLAPENTMMSFDRLVKSGIGVFESDVTISLDGVPFLMHDSKLLRTTNIKEVFPEQSYYNSSNFTWEHLTKLNAGSWYLQKNPFKTVSCLTPADQEEIKDQKIPTLETILKKADKHNISVIFDLYELPGGHPYKENYINLTLEAITNSSIRPELILWLPDDKRREVMDMDLGFRQIFGPLKQDNYTMEAVNMPYNISLDRIRSYRQKNITVNLYVINEPWLFSYAWCAGATSVTTNACHLLKDIQRPKWVLDPEYYLIIWLVTDILSFLHVIWAFVVQRKCLGKNKEGGAEVVRLVNML</sequence>
<gene>
    <name evidence="10" type="ORF">GDO86_015324</name>
</gene>
<feature type="transmembrane region" description="Helical" evidence="8">
    <location>
        <begin position="489"/>
        <end position="510"/>
    </location>
</feature>
<dbReference type="Pfam" id="PF03009">
    <property type="entry name" value="GDPD"/>
    <property type="match status" value="1"/>
</dbReference>
<dbReference type="GO" id="GO:0005886">
    <property type="term" value="C:plasma membrane"/>
    <property type="evidence" value="ECO:0007669"/>
    <property type="project" value="TreeGrafter"/>
</dbReference>
<dbReference type="InterPro" id="IPR017946">
    <property type="entry name" value="PLC-like_Pdiesterase_TIM-brl"/>
</dbReference>
<dbReference type="PANTHER" id="PTHR23344">
    <property type="entry name" value="GLYCEROPHOSPHORYL DIESTER PHOSPHODIESTERASE"/>
    <property type="match status" value="1"/>
</dbReference>
<protein>
    <recommendedName>
        <fullName evidence="9">GP-PDE domain-containing protein</fullName>
    </recommendedName>
</protein>
<dbReference type="AlphaFoldDB" id="A0A8T2JYB5"/>
<keyword evidence="6 8" id="KW-0472">Membrane</keyword>
<evidence type="ECO:0000256" key="7">
    <source>
        <dbReference type="ARBA" id="ARBA00023180"/>
    </source>
</evidence>
<dbReference type="Proteomes" id="UP000812440">
    <property type="component" value="Chromosome 8_10"/>
</dbReference>
<feature type="transmembrane region" description="Helical" evidence="8">
    <location>
        <begin position="191"/>
        <end position="211"/>
    </location>
</feature>